<evidence type="ECO:0000313" key="1">
    <source>
        <dbReference type="EMBL" id="BDG59629.1"/>
    </source>
</evidence>
<keyword evidence="2" id="KW-1185">Reference proteome</keyword>
<gene>
    <name evidence="1" type="ORF">caldi_07190</name>
</gene>
<reference evidence="1" key="1">
    <citation type="submission" date="2022-03" db="EMBL/GenBank/DDBJ databases">
        <title>Complete genome sequence of Caldinitratiruptor microaerophilus.</title>
        <authorList>
            <person name="Mukaiyama R."/>
            <person name="Nishiyama T."/>
            <person name="Ueda K."/>
        </authorList>
    </citation>
    <scope>NUCLEOTIDE SEQUENCE</scope>
    <source>
        <strain evidence="1">JCM 16183</strain>
    </source>
</reference>
<dbReference type="AlphaFoldDB" id="A0AA35G8V3"/>
<evidence type="ECO:0000313" key="2">
    <source>
        <dbReference type="Proteomes" id="UP001163687"/>
    </source>
</evidence>
<dbReference type="EMBL" id="AP025628">
    <property type="protein sequence ID" value="BDG59629.1"/>
    <property type="molecule type" value="Genomic_DNA"/>
</dbReference>
<protein>
    <submittedName>
        <fullName evidence="1">Uncharacterized protein</fullName>
    </submittedName>
</protein>
<dbReference type="KEGG" id="cmic:caldi_07190"/>
<proteinExistence type="predicted"/>
<dbReference type="RefSeq" id="WP_264843741.1">
    <property type="nucleotide sequence ID" value="NZ_AP025628.1"/>
</dbReference>
<name>A0AA35G8V3_9FIRM</name>
<accession>A0AA35G8V3</accession>
<organism evidence="1 2">
    <name type="scientific">Caldinitratiruptor microaerophilus</name>
    <dbReference type="NCBI Taxonomy" id="671077"/>
    <lineage>
        <taxon>Bacteria</taxon>
        <taxon>Bacillati</taxon>
        <taxon>Bacillota</taxon>
        <taxon>Clostridia</taxon>
        <taxon>Eubacteriales</taxon>
        <taxon>Symbiobacteriaceae</taxon>
        <taxon>Caldinitratiruptor</taxon>
    </lineage>
</organism>
<sequence>MNDILEALLAAALAAAVLQSLAGWAWAVTTAVRWVRRRLERRA</sequence>
<dbReference type="Proteomes" id="UP001163687">
    <property type="component" value="Chromosome"/>
</dbReference>